<evidence type="ECO:0000256" key="4">
    <source>
        <dbReference type="ARBA" id="ARBA00022857"/>
    </source>
</evidence>
<keyword evidence="5" id="KW-0560">Oxidoreductase</keyword>
<dbReference type="GO" id="GO:0050660">
    <property type="term" value="F:flavin adenine dinucleotide binding"/>
    <property type="evidence" value="ECO:0007669"/>
    <property type="project" value="InterPro"/>
</dbReference>
<dbReference type="GeneID" id="63777874"/>
<dbReference type="GO" id="GO:0050661">
    <property type="term" value="F:NADP binding"/>
    <property type="evidence" value="ECO:0007669"/>
    <property type="project" value="InterPro"/>
</dbReference>
<evidence type="ECO:0000313" key="7">
    <source>
        <dbReference type="EMBL" id="ORY71457.1"/>
    </source>
</evidence>
<dbReference type="PANTHER" id="PTHR43872:SF1">
    <property type="entry name" value="MONOOXYGENASE, PUTATIVE (AFU_ORTHOLOGUE AFUA_8G02570)-RELATED"/>
    <property type="match status" value="1"/>
</dbReference>
<dbReference type="Proteomes" id="UP000193689">
    <property type="component" value="Unassembled WGS sequence"/>
</dbReference>
<dbReference type="Pfam" id="PF00743">
    <property type="entry name" value="FMO-like"/>
    <property type="match status" value="1"/>
</dbReference>
<keyword evidence="4" id="KW-0521">NADP</keyword>
<dbReference type="OrthoDB" id="66881at2759"/>
<dbReference type="InterPro" id="IPR020946">
    <property type="entry name" value="Flavin_mOase-like"/>
</dbReference>
<dbReference type="FunFam" id="3.50.50.60:FF:000228">
    <property type="entry name" value="FAD-containing monooxygenase EthA"/>
    <property type="match status" value="1"/>
</dbReference>
<comment type="caution">
    <text evidence="7">The sequence shown here is derived from an EMBL/GenBank/DDBJ whole genome shotgun (WGS) entry which is preliminary data.</text>
</comment>
<accession>A0A1Y2EJ20</accession>
<evidence type="ECO:0000256" key="6">
    <source>
        <dbReference type="ARBA" id="ARBA00023033"/>
    </source>
</evidence>
<dbReference type="InterPro" id="IPR036188">
    <property type="entry name" value="FAD/NAD-bd_sf"/>
</dbReference>
<evidence type="ECO:0000256" key="3">
    <source>
        <dbReference type="ARBA" id="ARBA00022827"/>
    </source>
</evidence>
<proteinExistence type="predicted"/>
<evidence type="ECO:0000256" key="1">
    <source>
        <dbReference type="ARBA" id="ARBA00001974"/>
    </source>
</evidence>
<dbReference type="Gene3D" id="3.50.50.60">
    <property type="entry name" value="FAD/NAD(P)-binding domain"/>
    <property type="match status" value="3"/>
</dbReference>
<evidence type="ECO:0000256" key="2">
    <source>
        <dbReference type="ARBA" id="ARBA00022630"/>
    </source>
</evidence>
<gene>
    <name evidence="7" type="ORF">BCR38DRAFT_453986</name>
</gene>
<dbReference type="SUPFAM" id="SSF51905">
    <property type="entry name" value="FAD/NAD(P)-binding domain"/>
    <property type="match status" value="1"/>
</dbReference>
<dbReference type="PANTHER" id="PTHR43872">
    <property type="entry name" value="MONOOXYGENASE, PUTATIVE (AFU_ORTHOLOGUE AFUA_8G02570)-RELATED"/>
    <property type="match status" value="1"/>
</dbReference>
<keyword evidence="2" id="KW-0285">Flavoprotein</keyword>
<evidence type="ECO:0000313" key="8">
    <source>
        <dbReference type="Proteomes" id="UP000193689"/>
    </source>
</evidence>
<keyword evidence="8" id="KW-1185">Reference proteome</keyword>
<reference evidence="7 8" key="1">
    <citation type="submission" date="2016-07" db="EMBL/GenBank/DDBJ databases">
        <title>Pervasive Adenine N6-methylation of Active Genes in Fungi.</title>
        <authorList>
            <consortium name="DOE Joint Genome Institute"/>
            <person name="Mondo S.J."/>
            <person name="Dannebaum R.O."/>
            <person name="Kuo R.C."/>
            <person name="Labutti K."/>
            <person name="Haridas S."/>
            <person name="Kuo A."/>
            <person name="Salamov A."/>
            <person name="Ahrendt S.R."/>
            <person name="Lipzen A."/>
            <person name="Sullivan W."/>
            <person name="Andreopoulos W.B."/>
            <person name="Clum A."/>
            <person name="Lindquist E."/>
            <person name="Daum C."/>
            <person name="Ramamoorthy G.K."/>
            <person name="Gryganskyi A."/>
            <person name="Culley D."/>
            <person name="Magnuson J.K."/>
            <person name="James T.Y."/>
            <person name="O'Malley M.A."/>
            <person name="Stajich J.E."/>
            <person name="Spatafora J.W."/>
            <person name="Visel A."/>
            <person name="Grigoriev I.V."/>
        </authorList>
    </citation>
    <scope>NUCLEOTIDE SEQUENCE [LARGE SCALE GENOMIC DNA]</scope>
    <source>
        <strain evidence="7 8">CBS 129021</strain>
    </source>
</reference>
<dbReference type="AlphaFoldDB" id="A0A1Y2EJ20"/>
<dbReference type="RefSeq" id="XP_040721049.1">
    <property type="nucleotide sequence ID" value="XM_040861662.1"/>
</dbReference>
<evidence type="ECO:0000256" key="5">
    <source>
        <dbReference type="ARBA" id="ARBA00023002"/>
    </source>
</evidence>
<dbReference type="GO" id="GO:0004499">
    <property type="term" value="F:N,N-dimethylaniline monooxygenase activity"/>
    <property type="evidence" value="ECO:0007669"/>
    <property type="project" value="InterPro"/>
</dbReference>
<organism evidence="7 8">
    <name type="scientific">Pseudomassariella vexata</name>
    <dbReference type="NCBI Taxonomy" id="1141098"/>
    <lineage>
        <taxon>Eukaryota</taxon>
        <taxon>Fungi</taxon>
        <taxon>Dikarya</taxon>
        <taxon>Ascomycota</taxon>
        <taxon>Pezizomycotina</taxon>
        <taxon>Sordariomycetes</taxon>
        <taxon>Xylariomycetidae</taxon>
        <taxon>Amphisphaeriales</taxon>
        <taxon>Pseudomassariaceae</taxon>
        <taxon>Pseudomassariella</taxon>
    </lineage>
</organism>
<keyword evidence="6 7" id="KW-0503">Monooxygenase</keyword>
<comment type="cofactor">
    <cofactor evidence="1">
        <name>FAD</name>
        <dbReference type="ChEBI" id="CHEBI:57692"/>
    </cofactor>
</comment>
<dbReference type="InterPro" id="IPR051820">
    <property type="entry name" value="FAD-binding_MO"/>
</dbReference>
<dbReference type="EMBL" id="MCFJ01000001">
    <property type="protein sequence ID" value="ORY71457.1"/>
    <property type="molecule type" value="Genomic_DNA"/>
</dbReference>
<dbReference type="InParanoid" id="A0A1Y2EJ20"/>
<keyword evidence="3" id="KW-0274">FAD</keyword>
<protein>
    <submittedName>
        <fullName evidence="7">Putative flavin-binding monooxygenase</fullName>
    </submittedName>
</protein>
<sequence length="487" mass="55446">MSETQSLADTALSLDVLVIGAGISGINTAYRLQSQLPHIKFNILEGRNAIGGTWDLFKYPGIRSDSDLHTFGFEWHPWPHENPIAEGPLVISYLHDAVATHGLEKHIHFRHKVLSANWSSKSQRWTVVAEHDGHIKSYTARFLILGTGYFDYDTPLKTETPGLQNFKGKIIHPQMWPEDYDYSNKKMVIIGSGATAVTLLPNLMKKAASVTMLQRSPTYIIARTNRSPAWLREFVPRPVLSVYERLLFMTVPYLFYVLCMYFPNMMRAFLRQQTINQLPQRISFDPHFKPLYNPWEQRMCLAPDGDFYQALHDPRANIVTSRIKTVTEHEIHLLNGRTLEADVIITATGLRVMIGGGISLTVDGEKVNIADKMLWNGTMIQDIPNMFYMIGYTNASWTLGADNSAFLFVRMLKHMAHTQATVLVSRKPQHMDATQPVFTLTSTYMRKAYECLPKCGTQRPWTPRTNPVADHFYARWGSFAEGVEFTA</sequence>
<name>A0A1Y2EJ20_9PEZI</name>